<name>A0ABW4F2I1_9PSEU</name>
<comment type="subunit">
    <text evidence="4 5">Homodimer.</text>
</comment>
<evidence type="ECO:0000256" key="3">
    <source>
        <dbReference type="ARBA" id="ARBA00022840"/>
    </source>
</evidence>
<comment type="function">
    <text evidence="5">Catalyzes the ATP-dependent conversion of 5-aminoimidazole ribonucleotide (AIR) and HCO(3)- to N5-carboxyaminoimidazole ribonucleotide (N5-CAIR).</text>
</comment>
<feature type="binding site" evidence="4">
    <location>
        <position position="191"/>
    </location>
    <ligand>
        <name>ATP</name>
        <dbReference type="ChEBI" id="CHEBI:30616"/>
    </ligand>
</feature>
<comment type="pathway">
    <text evidence="4 5">Purine metabolism; IMP biosynthesis via de novo pathway; 5-amino-1-(5-phospho-D-ribosyl)imidazole-4-carboxylate from 5-amino-1-(5-phospho-D-ribosyl)imidazole (N5-CAIR route): step 1/2.</text>
</comment>
<dbReference type="GO" id="GO:0034028">
    <property type="term" value="F:5-(carboxyamino)imidazole ribonucleotide synthase activity"/>
    <property type="evidence" value="ECO:0007669"/>
    <property type="project" value="UniProtKB-EC"/>
</dbReference>
<feature type="binding site" evidence="4">
    <location>
        <begin position="183"/>
        <end position="186"/>
    </location>
    <ligand>
        <name>ATP</name>
        <dbReference type="ChEBI" id="CHEBI:30616"/>
    </ligand>
</feature>
<dbReference type="InterPro" id="IPR016185">
    <property type="entry name" value="PreATP-grasp_dom_sf"/>
</dbReference>
<comment type="similarity">
    <text evidence="4 5">Belongs to the PurK/PurT family.</text>
</comment>
<dbReference type="EMBL" id="JBHUCO010000024">
    <property type="protein sequence ID" value="MFD1520484.1"/>
    <property type="molecule type" value="Genomic_DNA"/>
</dbReference>
<sequence>MDSPDFHPLPVVGMIGAGQLARMTHQSAIALGQSLRVLAVRPDDPAAVVCADVRAGAATDLAALREFAHGCAAVTFDHEQVPQENLRALVDAGVTVHPHPDALLHAQDKLVMRRRLEALATVPRFAEIREADDVERFGAEHGWPVVLKAVRGGYDGRGVWMLDGPAPAQVGELLAAGTPLMAEEAVPMRRELAALVARSPYGQAAAWPVVETVQEDGQCVQVLAPAPGLAEDVAVEAQELALRIASELGVTGLLAVELFERTDGVLVVNELAMRPHNSGHWTIEGSRTSQFEQHLRAVLDYPLGATAPTAPAVVMANVLGAVTLPAMTVDERLHHLFARFPDVKVHLYGKAERPARKVGHVTALGTDMAEVRRRAGLAAAWLSTAEWPDGWSPHTGGAIEREVQRV</sequence>
<feature type="binding site" evidence="4">
    <location>
        <position position="109"/>
    </location>
    <ligand>
        <name>ATP</name>
        <dbReference type="ChEBI" id="CHEBI:30616"/>
    </ligand>
</feature>
<dbReference type="SUPFAM" id="SSF51246">
    <property type="entry name" value="Rudiment single hybrid motif"/>
    <property type="match status" value="1"/>
</dbReference>
<accession>A0ABW4F2I1</accession>
<feature type="binding site" evidence="4">
    <location>
        <position position="148"/>
    </location>
    <ligand>
        <name>ATP</name>
        <dbReference type="ChEBI" id="CHEBI:30616"/>
    </ligand>
</feature>
<reference evidence="8" key="1">
    <citation type="journal article" date="2019" name="Int. J. Syst. Evol. Microbiol.">
        <title>The Global Catalogue of Microorganisms (GCM) 10K type strain sequencing project: providing services to taxonomists for standard genome sequencing and annotation.</title>
        <authorList>
            <consortium name="The Broad Institute Genomics Platform"/>
            <consortium name="The Broad Institute Genome Sequencing Center for Infectious Disease"/>
            <person name="Wu L."/>
            <person name="Ma J."/>
        </authorList>
    </citation>
    <scope>NUCLEOTIDE SEQUENCE [LARGE SCALE GENOMIC DNA]</scope>
    <source>
        <strain evidence="8">CCM 7043</strain>
    </source>
</reference>
<feature type="binding site" evidence="4">
    <location>
        <begin position="269"/>
        <end position="270"/>
    </location>
    <ligand>
        <name>ATP</name>
        <dbReference type="ChEBI" id="CHEBI:30616"/>
    </ligand>
</feature>
<dbReference type="InterPro" id="IPR054350">
    <property type="entry name" value="PurT/PurK_preATP-grasp"/>
</dbReference>
<protein>
    <recommendedName>
        <fullName evidence="4 5">N5-carboxyaminoimidazole ribonucleotide synthase</fullName>
        <shortName evidence="4 5">N5-CAIR synthase</shortName>
        <ecNumber evidence="4 5">6.3.4.18</ecNumber>
    </recommendedName>
    <alternativeName>
        <fullName evidence="4 5">5-(carboxyamino)imidazole ribonucleotide synthetase</fullName>
    </alternativeName>
</protein>
<keyword evidence="1 4" id="KW-0547">Nucleotide-binding</keyword>
<dbReference type="InterPro" id="IPR040686">
    <property type="entry name" value="PurK_C"/>
</dbReference>
<dbReference type="InterPro" id="IPR005875">
    <property type="entry name" value="PurK"/>
</dbReference>
<comment type="function">
    <text evidence="4">Catalyzes the ATP-dependent conversion of 5-aminoimidazole ribonucleotide (AIR) and HCO(3)(-) to N5-carboxyaminoimidazole ribonucleotide (N5-CAIR).</text>
</comment>
<evidence type="ECO:0000256" key="5">
    <source>
        <dbReference type="RuleBase" id="RU361200"/>
    </source>
</evidence>
<keyword evidence="3 4" id="KW-0067">ATP-binding</keyword>
<evidence type="ECO:0000313" key="7">
    <source>
        <dbReference type="EMBL" id="MFD1520484.1"/>
    </source>
</evidence>
<dbReference type="PANTHER" id="PTHR11609">
    <property type="entry name" value="PURINE BIOSYNTHESIS PROTEIN 6/7, PUR6/7"/>
    <property type="match status" value="1"/>
</dbReference>
<evidence type="ECO:0000259" key="6">
    <source>
        <dbReference type="PROSITE" id="PS50975"/>
    </source>
</evidence>
<feature type="domain" description="ATP-grasp" evidence="6">
    <location>
        <begin position="112"/>
        <end position="299"/>
    </location>
</feature>
<keyword evidence="8" id="KW-1185">Reference proteome</keyword>
<dbReference type="RefSeq" id="WP_344727122.1">
    <property type="nucleotide sequence ID" value="NZ_BAAAUS010000043.1"/>
</dbReference>
<organism evidence="7 8">
    <name type="scientific">Pseudonocardia yunnanensis</name>
    <dbReference type="NCBI Taxonomy" id="58107"/>
    <lineage>
        <taxon>Bacteria</taxon>
        <taxon>Bacillati</taxon>
        <taxon>Actinomycetota</taxon>
        <taxon>Actinomycetes</taxon>
        <taxon>Pseudonocardiales</taxon>
        <taxon>Pseudonocardiaceae</taxon>
        <taxon>Pseudonocardia</taxon>
    </lineage>
</organism>
<dbReference type="NCBIfam" id="NF004680">
    <property type="entry name" value="PRK06019.1-6"/>
    <property type="match status" value="1"/>
</dbReference>
<dbReference type="InterPro" id="IPR003135">
    <property type="entry name" value="ATP-grasp_carboxylate-amine"/>
</dbReference>
<dbReference type="NCBIfam" id="TIGR01161">
    <property type="entry name" value="purK"/>
    <property type="match status" value="1"/>
</dbReference>
<proteinExistence type="inferred from homology"/>
<dbReference type="Pfam" id="PF02222">
    <property type="entry name" value="ATP-grasp"/>
    <property type="match status" value="1"/>
</dbReference>
<dbReference type="InterPro" id="IPR011761">
    <property type="entry name" value="ATP-grasp"/>
</dbReference>
<dbReference type="InterPro" id="IPR011054">
    <property type="entry name" value="Rudment_hybrid_motif"/>
</dbReference>
<dbReference type="HAMAP" id="MF_01928">
    <property type="entry name" value="PurK"/>
    <property type="match status" value="1"/>
</dbReference>
<evidence type="ECO:0000256" key="2">
    <source>
        <dbReference type="ARBA" id="ARBA00022755"/>
    </source>
</evidence>
<dbReference type="InterPro" id="IPR013815">
    <property type="entry name" value="ATP_grasp_subdomain_1"/>
</dbReference>
<dbReference type="PROSITE" id="PS50975">
    <property type="entry name" value="ATP_GRASP"/>
    <property type="match status" value="1"/>
</dbReference>
<dbReference type="Proteomes" id="UP001597114">
    <property type="component" value="Unassembled WGS sequence"/>
</dbReference>
<dbReference type="Gene3D" id="3.40.50.20">
    <property type="match status" value="1"/>
</dbReference>
<keyword evidence="2 4" id="KW-0658">Purine biosynthesis</keyword>
<gene>
    <name evidence="4 5" type="primary">purK</name>
    <name evidence="7" type="ORF">ACFSJD_23515</name>
</gene>
<dbReference type="NCBIfam" id="NF004679">
    <property type="entry name" value="PRK06019.1-5"/>
    <property type="match status" value="1"/>
</dbReference>
<evidence type="ECO:0000313" key="8">
    <source>
        <dbReference type="Proteomes" id="UP001597114"/>
    </source>
</evidence>
<comment type="caution">
    <text evidence="4">Lacks conserved residue(s) required for the propagation of feature annotation.</text>
</comment>
<dbReference type="Pfam" id="PF22660">
    <property type="entry name" value="RS_preATP-grasp-like"/>
    <property type="match status" value="1"/>
</dbReference>
<evidence type="ECO:0000256" key="4">
    <source>
        <dbReference type="HAMAP-Rule" id="MF_01928"/>
    </source>
</evidence>
<dbReference type="SUPFAM" id="SSF52440">
    <property type="entry name" value="PreATP-grasp domain"/>
    <property type="match status" value="1"/>
</dbReference>
<dbReference type="PANTHER" id="PTHR11609:SF5">
    <property type="entry name" value="PHOSPHORIBOSYLAMINOIMIDAZOLE CARBOXYLASE"/>
    <property type="match status" value="1"/>
</dbReference>
<dbReference type="Gene3D" id="3.30.1490.20">
    <property type="entry name" value="ATP-grasp fold, A domain"/>
    <property type="match status" value="1"/>
</dbReference>
<comment type="caution">
    <text evidence="7">The sequence shown here is derived from an EMBL/GenBank/DDBJ whole genome shotgun (WGS) entry which is preliminary data.</text>
</comment>
<keyword evidence="4 5" id="KW-0436">Ligase</keyword>
<dbReference type="SUPFAM" id="SSF56059">
    <property type="entry name" value="Glutathione synthetase ATP-binding domain-like"/>
    <property type="match status" value="1"/>
</dbReference>
<evidence type="ECO:0000256" key="1">
    <source>
        <dbReference type="ARBA" id="ARBA00022741"/>
    </source>
</evidence>
<dbReference type="EC" id="6.3.4.18" evidence="4 5"/>
<comment type="catalytic activity">
    <reaction evidence="4 5">
        <text>5-amino-1-(5-phospho-beta-D-ribosyl)imidazole + hydrogencarbonate + ATP = 5-carboxyamino-1-(5-phospho-D-ribosyl)imidazole + ADP + phosphate + 2 H(+)</text>
        <dbReference type="Rhea" id="RHEA:19317"/>
        <dbReference type="ChEBI" id="CHEBI:15378"/>
        <dbReference type="ChEBI" id="CHEBI:17544"/>
        <dbReference type="ChEBI" id="CHEBI:30616"/>
        <dbReference type="ChEBI" id="CHEBI:43474"/>
        <dbReference type="ChEBI" id="CHEBI:58730"/>
        <dbReference type="ChEBI" id="CHEBI:137981"/>
        <dbReference type="ChEBI" id="CHEBI:456216"/>
        <dbReference type="EC" id="6.3.4.18"/>
    </reaction>
</comment>
<dbReference type="Gene3D" id="3.30.470.20">
    <property type="entry name" value="ATP-grasp fold, B domain"/>
    <property type="match status" value="1"/>
</dbReference>
<dbReference type="Pfam" id="PF17769">
    <property type="entry name" value="PurK_C"/>
    <property type="match status" value="1"/>
</dbReference>